<comment type="caution">
    <text evidence="8">The sequence shown here is derived from an EMBL/GenBank/DDBJ whole genome shotgun (WGS) entry which is preliminary data.</text>
</comment>
<feature type="compositionally biased region" description="Basic and acidic residues" evidence="4">
    <location>
        <begin position="445"/>
        <end position="461"/>
    </location>
</feature>
<keyword evidence="2" id="KW-1015">Disulfide bond</keyword>
<dbReference type="AlphaFoldDB" id="A0A5N3VH84"/>
<dbReference type="InterPro" id="IPR050412">
    <property type="entry name" value="Ig-like_Receptors_ImmuneReg"/>
</dbReference>
<protein>
    <recommendedName>
        <fullName evidence="7">Ig-like domain-containing protein</fullName>
    </recommendedName>
</protein>
<dbReference type="PANTHER" id="PTHR11738:SF88">
    <property type="entry name" value="IG-LIKE DOMAIN-CONTAINING PROTEIN"/>
    <property type="match status" value="1"/>
</dbReference>
<dbReference type="InterPro" id="IPR003599">
    <property type="entry name" value="Ig_sub"/>
</dbReference>
<accession>A0A5N3VH84</accession>
<dbReference type="SUPFAM" id="SSF48726">
    <property type="entry name" value="Immunoglobulin"/>
    <property type="match status" value="4"/>
</dbReference>
<dbReference type="FunFam" id="2.60.40.10:FF:000049">
    <property type="entry name" value="Leukocyte immunoglobulin-like receptor subfamily B member 1"/>
    <property type="match status" value="4"/>
</dbReference>
<dbReference type="SMART" id="SM00408">
    <property type="entry name" value="IGc2"/>
    <property type="match status" value="4"/>
</dbReference>
<dbReference type="InterPro" id="IPR007110">
    <property type="entry name" value="Ig-like_dom"/>
</dbReference>
<reference evidence="8 9" key="1">
    <citation type="submission" date="2019-06" db="EMBL/GenBank/DDBJ databases">
        <title>Discovery of a novel chromosome fission-fusion reversal in muntjac.</title>
        <authorList>
            <person name="Mudd A.B."/>
            <person name="Bredeson J.V."/>
            <person name="Baum R."/>
            <person name="Hockemeyer D."/>
            <person name="Rokhsar D.S."/>
        </authorList>
    </citation>
    <scope>NUCLEOTIDE SEQUENCE [LARGE SCALE GENOMIC DNA]</scope>
    <source>
        <strain evidence="8">UTSW_UCB_Mm</strain>
        <tissue evidence="8">Fibroblast cell line</tissue>
    </source>
</reference>
<keyword evidence="3" id="KW-0393">Immunoglobulin domain</keyword>
<feature type="signal peptide" evidence="6">
    <location>
        <begin position="1"/>
        <end position="22"/>
    </location>
</feature>
<dbReference type="InterPro" id="IPR013783">
    <property type="entry name" value="Ig-like_fold"/>
</dbReference>
<evidence type="ECO:0000313" key="8">
    <source>
        <dbReference type="EMBL" id="KAB0348383.1"/>
    </source>
</evidence>
<dbReference type="GO" id="GO:0005886">
    <property type="term" value="C:plasma membrane"/>
    <property type="evidence" value="ECO:0007669"/>
    <property type="project" value="TreeGrafter"/>
</dbReference>
<feature type="domain" description="Ig-like" evidence="7">
    <location>
        <begin position="329"/>
        <end position="412"/>
    </location>
</feature>
<dbReference type="GO" id="GO:0032396">
    <property type="term" value="F:inhibitory MHC class I receptor activity"/>
    <property type="evidence" value="ECO:0007669"/>
    <property type="project" value="TreeGrafter"/>
</dbReference>
<keyword evidence="9" id="KW-1185">Reference proteome</keyword>
<keyword evidence="5" id="KW-1133">Transmembrane helix</keyword>
<dbReference type="PROSITE" id="PS50835">
    <property type="entry name" value="IG_LIKE"/>
    <property type="match status" value="2"/>
</dbReference>
<dbReference type="GO" id="GO:0002764">
    <property type="term" value="P:immune response-regulating signaling pathway"/>
    <property type="evidence" value="ECO:0007669"/>
    <property type="project" value="TreeGrafter"/>
</dbReference>
<dbReference type="InterPro" id="IPR013151">
    <property type="entry name" value="Immunoglobulin_dom"/>
</dbReference>
<dbReference type="EMBL" id="VCEA01000002">
    <property type="protein sequence ID" value="KAB0348383.1"/>
    <property type="molecule type" value="Genomic_DNA"/>
</dbReference>
<keyword evidence="5" id="KW-0812">Transmembrane</keyword>
<feature type="chain" id="PRO_5024328346" description="Ig-like domain-containing protein" evidence="6">
    <location>
        <begin position="23"/>
        <end position="618"/>
    </location>
</feature>
<feature type="transmembrane region" description="Helical" evidence="5">
    <location>
        <begin position="487"/>
        <end position="511"/>
    </location>
</feature>
<evidence type="ECO:0000256" key="6">
    <source>
        <dbReference type="SAM" id="SignalP"/>
    </source>
</evidence>
<dbReference type="InterPro" id="IPR003598">
    <property type="entry name" value="Ig_sub2"/>
</dbReference>
<evidence type="ECO:0000256" key="2">
    <source>
        <dbReference type="ARBA" id="ARBA00023157"/>
    </source>
</evidence>
<dbReference type="SMART" id="SM00409">
    <property type="entry name" value="IG"/>
    <property type="match status" value="4"/>
</dbReference>
<evidence type="ECO:0000256" key="1">
    <source>
        <dbReference type="ARBA" id="ARBA00022729"/>
    </source>
</evidence>
<evidence type="ECO:0000256" key="5">
    <source>
        <dbReference type="SAM" id="Phobius"/>
    </source>
</evidence>
<feature type="region of interest" description="Disordered" evidence="4">
    <location>
        <begin position="539"/>
        <end position="610"/>
    </location>
</feature>
<evidence type="ECO:0000313" key="9">
    <source>
        <dbReference type="Proteomes" id="UP000326458"/>
    </source>
</evidence>
<dbReference type="GO" id="GO:0019221">
    <property type="term" value="P:cytokine-mediated signaling pathway"/>
    <property type="evidence" value="ECO:0007669"/>
    <property type="project" value="TreeGrafter"/>
</dbReference>
<dbReference type="Proteomes" id="UP000326458">
    <property type="component" value="Unassembled WGS sequence"/>
</dbReference>
<gene>
    <name evidence="8" type="ORF">FD754_013240</name>
</gene>
<sequence>MRGGATTLTFTALLCLEGNVLSPDLTPALRAQKVLPKPSIRADPGTMVAQGSPVTIWCQGSLLVDVYRLHKESGSGSWQAQAPQGSRNKAGFHFGSLSSSDAGQYQCAYRSRNRWSGWSDPLPLVVTGVYRAPSLSAQPRPVVAAGGSVSLTCSSQYAAGTLHLLKEGGADPPRHQTSRNYGSQGREEAVFPVGPVTSSHGGTYRCYDAPSDVPYLWSRPSGPLHLQVTGLSRAPSLSAQPGSLVLPGDNLTLRCGSEAGFGSFALTKDERLSPPRRLEGQQSPDFPLGRVSRAHGGRYRCYSGHNVSHAWSAPSAPLDILIAGMHRKPSLSARPGASVPQGENVTLQCRSEVRSDTFHLSKEGSLAPPQHLRLQDTAPPVRANFTLRAVTSAHGGTYRCYSSQSATPHLLSLPSDPLELLVSGQRPWAHPPLVSSPRGPSPRGSTREGLAEPAAPKERADRPWLSWEPWVPVPAPPPPDVSGAPGLAWYLSVLIGVSVTFVLLLLVLLFLRHRGQDRHRKSGLWGGLEADSRLPAAAAASVLEDRGRQKSSSPAADAPEESLYCKRKGGAAATPEAPQDVTYAQLDHSIKQGATAPSNQQPGERPAEPSVYATLALY</sequence>
<dbReference type="Pfam" id="PF00047">
    <property type="entry name" value="ig"/>
    <property type="match status" value="1"/>
</dbReference>
<feature type="compositionally biased region" description="Low complexity" evidence="4">
    <location>
        <begin position="435"/>
        <end position="444"/>
    </location>
</feature>
<name>A0A5N3VH84_MUNMU</name>
<organism evidence="8 9">
    <name type="scientific">Muntiacus muntjak</name>
    <name type="common">Barking deer</name>
    <name type="synonym">Indian muntjac</name>
    <dbReference type="NCBI Taxonomy" id="9888"/>
    <lineage>
        <taxon>Eukaryota</taxon>
        <taxon>Metazoa</taxon>
        <taxon>Chordata</taxon>
        <taxon>Craniata</taxon>
        <taxon>Vertebrata</taxon>
        <taxon>Euteleostomi</taxon>
        <taxon>Mammalia</taxon>
        <taxon>Eutheria</taxon>
        <taxon>Laurasiatheria</taxon>
        <taxon>Artiodactyla</taxon>
        <taxon>Ruminantia</taxon>
        <taxon>Pecora</taxon>
        <taxon>Cervidae</taxon>
        <taxon>Muntiacinae</taxon>
        <taxon>Muntiacus</taxon>
    </lineage>
</organism>
<evidence type="ECO:0000259" key="7">
    <source>
        <dbReference type="PROSITE" id="PS50835"/>
    </source>
</evidence>
<dbReference type="Gene3D" id="2.60.40.10">
    <property type="entry name" value="Immunoglobulins"/>
    <property type="match status" value="4"/>
</dbReference>
<keyword evidence="5" id="KW-0472">Membrane</keyword>
<proteinExistence type="predicted"/>
<keyword evidence="1 6" id="KW-0732">Signal</keyword>
<feature type="region of interest" description="Disordered" evidence="4">
    <location>
        <begin position="167"/>
        <end position="186"/>
    </location>
</feature>
<dbReference type="InterPro" id="IPR036179">
    <property type="entry name" value="Ig-like_dom_sf"/>
</dbReference>
<feature type="domain" description="Ig-like" evidence="7">
    <location>
        <begin position="36"/>
        <end position="107"/>
    </location>
</feature>
<evidence type="ECO:0000256" key="3">
    <source>
        <dbReference type="ARBA" id="ARBA00023319"/>
    </source>
</evidence>
<dbReference type="Pfam" id="PF13895">
    <property type="entry name" value="Ig_2"/>
    <property type="match status" value="2"/>
</dbReference>
<evidence type="ECO:0000256" key="4">
    <source>
        <dbReference type="SAM" id="MobiDB-lite"/>
    </source>
</evidence>
<dbReference type="PANTHER" id="PTHR11738">
    <property type="entry name" value="MHC CLASS I NK CELL RECEPTOR"/>
    <property type="match status" value="1"/>
</dbReference>
<feature type="region of interest" description="Disordered" evidence="4">
    <location>
        <begin position="429"/>
        <end position="461"/>
    </location>
</feature>